<keyword evidence="4" id="KW-0812">Transmembrane</keyword>
<feature type="non-terminal residue" evidence="10">
    <location>
        <position position="343"/>
    </location>
</feature>
<evidence type="ECO:0000256" key="9">
    <source>
        <dbReference type="ARBA" id="ARBA00023180"/>
    </source>
</evidence>
<comment type="similarity">
    <text evidence="2">Belongs to the galactose-3-O-sulfotransferase family.</text>
</comment>
<comment type="subcellular location">
    <subcellularLocation>
        <location evidence="1">Golgi apparatus membrane</location>
        <topology evidence="1">Single-pass type II membrane protein</topology>
    </subcellularLocation>
</comment>
<dbReference type="InterPro" id="IPR009729">
    <property type="entry name" value="Gal-3-0_sulfotransfrase"/>
</dbReference>
<keyword evidence="9" id="KW-0325">Glycoprotein</keyword>
<dbReference type="GO" id="GO:0008146">
    <property type="term" value="F:sulfotransferase activity"/>
    <property type="evidence" value="ECO:0000318"/>
    <property type="project" value="GO_Central"/>
</dbReference>
<dbReference type="PhylomeDB" id="A7RK83"/>
<evidence type="ECO:0000256" key="5">
    <source>
        <dbReference type="ARBA" id="ARBA00022968"/>
    </source>
</evidence>
<dbReference type="OrthoDB" id="514299at2759"/>
<evidence type="ECO:0000256" key="6">
    <source>
        <dbReference type="ARBA" id="ARBA00022989"/>
    </source>
</evidence>
<dbReference type="SUPFAM" id="SSF52540">
    <property type="entry name" value="P-loop containing nucleoside triphosphate hydrolases"/>
    <property type="match status" value="1"/>
</dbReference>
<protein>
    <recommendedName>
        <fullName evidence="12">Galactosylceramide sulfotransferase</fullName>
    </recommendedName>
</protein>
<evidence type="ECO:0000256" key="7">
    <source>
        <dbReference type="ARBA" id="ARBA00023034"/>
    </source>
</evidence>
<name>A7RK83_NEMVE</name>
<reference evidence="10 11" key="1">
    <citation type="journal article" date="2007" name="Science">
        <title>Sea anemone genome reveals ancestral eumetazoan gene repertoire and genomic organization.</title>
        <authorList>
            <person name="Putnam N.H."/>
            <person name="Srivastava M."/>
            <person name="Hellsten U."/>
            <person name="Dirks B."/>
            <person name="Chapman J."/>
            <person name="Salamov A."/>
            <person name="Terry A."/>
            <person name="Shapiro H."/>
            <person name="Lindquist E."/>
            <person name="Kapitonov V.V."/>
            <person name="Jurka J."/>
            <person name="Genikhovich G."/>
            <person name="Grigoriev I.V."/>
            <person name="Lucas S.M."/>
            <person name="Steele R.E."/>
            <person name="Finnerty J.R."/>
            <person name="Technau U."/>
            <person name="Martindale M.Q."/>
            <person name="Rokhsar D.S."/>
        </authorList>
    </citation>
    <scope>NUCLEOTIDE SEQUENCE [LARGE SCALE GENOMIC DNA]</scope>
    <source>
        <strain evidence="11">CH2 X CH6</strain>
    </source>
</reference>
<keyword evidence="3" id="KW-0808">Transferase</keyword>
<dbReference type="GO" id="GO:0001733">
    <property type="term" value="F:galactosylceramide sulfotransferase activity"/>
    <property type="evidence" value="ECO:0007669"/>
    <property type="project" value="InterPro"/>
</dbReference>
<keyword evidence="7" id="KW-0333">Golgi apparatus</keyword>
<evidence type="ECO:0000256" key="4">
    <source>
        <dbReference type="ARBA" id="ARBA00022692"/>
    </source>
</evidence>
<dbReference type="Pfam" id="PF06990">
    <property type="entry name" value="Gal-3-0_sulfotr"/>
    <property type="match status" value="1"/>
</dbReference>
<dbReference type="GO" id="GO:0000139">
    <property type="term" value="C:Golgi membrane"/>
    <property type="evidence" value="ECO:0007669"/>
    <property type="project" value="UniProtKB-SubCell"/>
</dbReference>
<gene>
    <name evidence="10" type="ORF">NEMVEDRAFT_v1g159710</name>
</gene>
<evidence type="ECO:0000313" key="11">
    <source>
        <dbReference type="Proteomes" id="UP000001593"/>
    </source>
</evidence>
<dbReference type="HOGENOM" id="CLU_040616_0_1_1"/>
<sequence length="343" mass="40764">MTCKCYSNHWFICLYSCTPKKNVVFLKTHKTGSSTISNIFHRYGEKHDLVFVLPVEETTSLLGWPWFFQESHVKQYNVKPNILCSHARYNRATLTSFMPNDTVYVTILRDPVTQFESTFSYMKFSELLGISNESDALETFLEKPKEILVDYVLTKDLRVNSHRLKLIRNGMFFDLGLESKDFENKTRIADSIKDLESQFDLIMLLEHFDESLVLLRRLLCWEPNDVLYFSINQRDDVHKRVHLPEKLARKIRQWNSADVALYKHFSKVLRKKLYKQSGEFYSEVKDLKVRNRHMQHMCIDSEKSEKVLLDRNIKGFRIRQNITRESKNTCDRMTLMSIDYQRI</sequence>
<dbReference type="GO" id="GO:0009247">
    <property type="term" value="P:glycolipid biosynthetic process"/>
    <property type="evidence" value="ECO:0007669"/>
    <property type="project" value="InterPro"/>
</dbReference>
<dbReference type="Proteomes" id="UP000001593">
    <property type="component" value="Unassembled WGS sequence"/>
</dbReference>
<proteinExistence type="inferred from homology"/>
<dbReference type="eggNOG" id="ENOG502QTXT">
    <property type="taxonomic scope" value="Eukaryota"/>
</dbReference>
<dbReference type="InParanoid" id="A7RK83"/>
<dbReference type="OMA" id="VPHSCAP"/>
<dbReference type="Gene3D" id="3.40.50.300">
    <property type="entry name" value="P-loop containing nucleotide triphosphate hydrolases"/>
    <property type="match status" value="1"/>
</dbReference>
<keyword evidence="8" id="KW-0472">Membrane</keyword>
<dbReference type="PANTHER" id="PTHR14647">
    <property type="entry name" value="GALACTOSE-3-O-SULFOTRANSFERASE"/>
    <property type="match status" value="1"/>
</dbReference>
<dbReference type="AlphaFoldDB" id="A7RK83"/>
<dbReference type="InterPro" id="IPR027417">
    <property type="entry name" value="P-loop_NTPase"/>
</dbReference>
<evidence type="ECO:0000256" key="3">
    <source>
        <dbReference type="ARBA" id="ARBA00022679"/>
    </source>
</evidence>
<keyword evidence="5" id="KW-0735">Signal-anchor</keyword>
<evidence type="ECO:0000313" key="10">
    <source>
        <dbReference type="EMBL" id="EDO48203.1"/>
    </source>
</evidence>
<evidence type="ECO:0000256" key="1">
    <source>
        <dbReference type="ARBA" id="ARBA00004323"/>
    </source>
</evidence>
<dbReference type="KEGG" id="nve:5520357"/>
<organism evidence="10 11">
    <name type="scientific">Nematostella vectensis</name>
    <name type="common">Starlet sea anemone</name>
    <dbReference type="NCBI Taxonomy" id="45351"/>
    <lineage>
        <taxon>Eukaryota</taxon>
        <taxon>Metazoa</taxon>
        <taxon>Cnidaria</taxon>
        <taxon>Anthozoa</taxon>
        <taxon>Hexacorallia</taxon>
        <taxon>Actiniaria</taxon>
        <taxon>Edwardsiidae</taxon>
        <taxon>Nematostella</taxon>
    </lineage>
</organism>
<dbReference type="PANTHER" id="PTHR14647:SF87">
    <property type="entry name" value="PUTATIVE-RELATED"/>
    <property type="match status" value="1"/>
</dbReference>
<dbReference type="EMBL" id="DS469515">
    <property type="protein sequence ID" value="EDO48203.1"/>
    <property type="molecule type" value="Genomic_DNA"/>
</dbReference>
<keyword evidence="6" id="KW-1133">Transmembrane helix</keyword>
<keyword evidence="11" id="KW-1185">Reference proteome</keyword>
<evidence type="ECO:0000256" key="2">
    <source>
        <dbReference type="ARBA" id="ARBA00008124"/>
    </source>
</evidence>
<evidence type="ECO:0008006" key="12">
    <source>
        <dbReference type="Google" id="ProtNLM"/>
    </source>
</evidence>
<evidence type="ECO:0000256" key="8">
    <source>
        <dbReference type="ARBA" id="ARBA00023136"/>
    </source>
</evidence>
<accession>A7RK83</accession>